<keyword evidence="2" id="KW-1185">Reference proteome</keyword>
<sequence>MTELSYINRPEVHAEVTEVFYRYETALVTNDVETLDALFWSSDHTIRLGASENLFGQDEILAFRKARPGVGLARSLLRVVVTTFGDDCATTNAIFTRAGWPASRTGRQSQTLIKLPEVGWQIVSAHVSIVDLE</sequence>
<evidence type="ECO:0000313" key="1">
    <source>
        <dbReference type="EMBL" id="ARE83610.1"/>
    </source>
</evidence>
<dbReference type="InterPro" id="IPR024507">
    <property type="entry name" value="AtzH-like"/>
</dbReference>
<dbReference type="NCBIfam" id="NF033625">
    <property type="entry name" value="HpxZ"/>
    <property type="match status" value="1"/>
</dbReference>
<proteinExistence type="predicted"/>
<evidence type="ECO:0000313" key="2">
    <source>
        <dbReference type="Proteomes" id="UP000192273"/>
    </source>
</evidence>
<dbReference type="SUPFAM" id="SSF54427">
    <property type="entry name" value="NTF2-like"/>
    <property type="match status" value="1"/>
</dbReference>
<dbReference type="Pfam" id="PF11533">
    <property type="entry name" value="AtzH-like"/>
    <property type="match status" value="1"/>
</dbReference>
<name>A0A1V0RPA4_9RHOB</name>
<dbReference type="Proteomes" id="UP000192273">
    <property type="component" value="Chromosome"/>
</dbReference>
<dbReference type="Gene3D" id="3.10.450.50">
    <property type="match status" value="1"/>
</dbReference>
<evidence type="ECO:0008006" key="3">
    <source>
        <dbReference type="Google" id="ProtNLM"/>
    </source>
</evidence>
<accession>A0A1V0RPA4</accession>
<gene>
    <name evidence="1" type="ORF">ROSMUCSMR3_02137</name>
</gene>
<organism evidence="1 2">
    <name type="scientific">Roseovarius mucosus</name>
    <dbReference type="NCBI Taxonomy" id="215743"/>
    <lineage>
        <taxon>Bacteria</taxon>
        <taxon>Pseudomonadati</taxon>
        <taxon>Pseudomonadota</taxon>
        <taxon>Alphaproteobacteria</taxon>
        <taxon>Rhodobacterales</taxon>
        <taxon>Roseobacteraceae</taxon>
        <taxon>Roseovarius</taxon>
    </lineage>
</organism>
<dbReference type="OrthoDB" id="9791198at2"/>
<dbReference type="InterPro" id="IPR032710">
    <property type="entry name" value="NTF2-like_dom_sf"/>
</dbReference>
<dbReference type="EMBL" id="CP020474">
    <property type="protein sequence ID" value="ARE83610.1"/>
    <property type="molecule type" value="Genomic_DNA"/>
</dbReference>
<reference evidence="1 2" key="1">
    <citation type="submission" date="2017-03" db="EMBL/GenBank/DDBJ databases">
        <title>Genome Sequence of Roseovarius mucosus strain SMR3 Isolated from a culture of the Diatom Skeletonema marinoi.</title>
        <authorList>
            <person name="Topel M."/>
            <person name="Pinder M."/>
            <person name="Johansson O.N."/>
            <person name="Kourtchenko O."/>
            <person name="Godhe A."/>
            <person name="Clarke A.K."/>
        </authorList>
    </citation>
    <scope>NUCLEOTIDE SEQUENCE [LARGE SCALE GENOMIC DNA]</scope>
    <source>
        <strain evidence="1 2">SMR3</strain>
    </source>
</reference>
<dbReference type="AlphaFoldDB" id="A0A1V0RPA4"/>
<dbReference type="KEGG" id="rmm:ROSMUCSMR3_02137"/>
<dbReference type="RefSeq" id="WP_008282678.1">
    <property type="nucleotide sequence ID" value="NZ_CP020474.1"/>
</dbReference>
<protein>
    <recommendedName>
        <fullName evidence="3">Oxalurate catabolism protein HpxZ</fullName>
    </recommendedName>
</protein>